<organism evidence="15 16">
    <name type="scientific">Blastomyces percursus</name>
    <dbReference type="NCBI Taxonomy" id="1658174"/>
    <lineage>
        <taxon>Eukaryota</taxon>
        <taxon>Fungi</taxon>
        <taxon>Dikarya</taxon>
        <taxon>Ascomycota</taxon>
        <taxon>Pezizomycotina</taxon>
        <taxon>Eurotiomycetes</taxon>
        <taxon>Eurotiomycetidae</taxon>
        <taxon>Onygenales</taxon>
        <taxon>Ajellomycetaceae</taxon>
        <taxon>Blastomyces</taxon>
    </lineage>
</organism>
<comment type="subcellular location">
    <subcellularLocation>
        <location evidence="1">Mitochondrion inner membrane</location>
        <topology evidence="1">Peripheral membrane protein</topology>
    </subcellularLocation>
</comment>
<evidence type="ECO:0000256" key="8">
    <source>
        <dbReference type="ARBA" id="ARBA00022946"/>
    </source>
</evidence>
<dbReference type="GO" id="GO:0051087">
    <property type="term" value="F:protein-folding chaperone binding"/>
    <property type="evidence" value="ECO:0007669"/>
    <property type="project" value="TreeGrafter"/>
</dbReference>
<dbReference type="EMBL" id="LGTZ01000660">
    <property type="protein sequence ID" value="OJD23991.1"/>
    <property type="molecule type" value="Genomic_DNA"/>
</dbReference>
<evidence type="ECO:0000256" key="1">
    <source>
        <dbReference type="ARBA" id="ARBA00004637"/>
    </source>
</evidence>
<feature type="region of interest" description="Disordered" evidence="13">
    <location>
        <begin position="97"/>
        <end position="157"/>
    </location>
</feature>
<feature type="region of interest" description="Disordered" evidence="13">
    <location>
        <begin position="301"/>
        <end position="321"/>
    </location>
</feature>
<evidence type="ECO:0000256" key="2">
    <source>
        <dbReference type="ARBA" id="ARBA00009597"/>
    </source>
</evidence>
<dbReference type="InterPro" id="IPR032710">
    <property type="entry name" value="NTF2-like_dom_sf"/>
</dbReference>
<keyword evidence="8" id="KW-0809">Transit peptide</keyword>
<evidence type="ECO:0000256" key="5">
    <source>
        <dbReference type="ARBA" id="ARBA00022792"/>
    </source>
</evidence>
<evidence type="ECO:0000256" key="13">
    <source>
        <dbReference type="SAM" id="MobiDB-lite"/>
    </source>
</evidence>
<evidence type="ECO:0000313" key="16">
    <source>
        <dbReference type="Proteomes" id="UP000242791"/>
    </source>
</evidence>
<dbReference type="GO" id="GO:0030150">
    <property type="term" value="P:protein import into mitochondrial matrix"/>
    <property type="evidence" value="ECO:0007669"/>
    <property type="project" value="TreeGrafter"/>
</dbReference>
<reference evidence="15 16" key="1">
    <citation type="submission" date="2015-08" db="EMBL/GenBank/DDBJ databases">
        <title>Emmonsia species relationships and genome sequence.</title>
        <authorList>
            <person name="Cuomo C.A."/>
            <person name="Schwartz I.S."/>
            <person name="Kenyon C."/>
            <person name="De Hoog G.S."/>
            <person name="Govender N.P."/>
            <person name="Botha A."/>
            <person name="Moreno L."/>
            <person name="De Vries M."/>
            <person name="Munoz J.F."/>
            <person name="Stielow J.B."/>
        </authorList>
    </citation>
    <scope>NUCLEOTIDE SEQUENCE [LARGE SCALE GENOMIC DNA]</scope>
    <source>
        <strain evidence="15 16">EI222</strain>
    </source>
</reference>
<evidence type="ECO:0000256" key="7">
    <source>
        <dbReference type="ARBA" id="ARBA00022927"/>
    </source>
</evidence>
<comment type="similarity">
    <text evidence="2">Belongs to the Tim44 family.</text>
</comment>
<keyword evidence="6" id="KW-0067">ATP-binding</keyword>
<comment type="caution">
    <text evidence="15">The sequence shown here is derived from an EMBL/GenBank/DDBJ whole genome shotgun (WGS) entry which is preliminary data.</text>
</comment>
<accession>A0A1J9R659</accession>
<sequence length="542" mass="60971">MLIATKYTQPGVVRTALLRNHTATLSAAFAARAVYRRSLTYRTSLLPTASSQTFLPSSRRPISNTSPLYPAPPAQLSLIWAILPARRYFQTGCRLWQQKQKEPEQPSAESQKADESSQNARNEGEEQKENSQEEGKKNKKKEEPLPPPPPHGDKTPWQVFTETLRSEFKASKEWNESTKALASSAHQFTESESVKRARAAYEAASGAATSKTSSAIKTTGKVIGQGAAWTWETPVVKGLRSGVSATGKGIEKATRPVRETAAYKTAVGGVKEAIDDGSSSRYGGWMEKEERRKQRELRELAEAKSGRRPLEKMEEDPNAGTNVTLHKDAAWKESWKEFRDSSRLMQSYFNLKHTYNESENPLVTTARGISDTVAGWFAENETAKVIKKFREMDPSFQIEPFLRELREYMLPEVLDAYVKGDVETLKLWLSEAQYNVYAALAQQYTTAGLKSDGRILDIRHVDISHARMLEPGDIPVFIITCRTQEVHVYRNVKTKELAAGMEDKVQLVTYAIGMTRTPEDVNNPETRGWRMIELQKAGRDYI</sequence>
<evidence type="ECO:0000256" key="4">
    <source>
        <dbReference type="ARBA" id="ARBA00022741"/>
    </source>
</evidence>
<evidence type="ECO:0000313" key="15">
    <source>
        <dbReference type="EMBL" id="OJD23991.1"/>
    </source>
</evidence>
<evidence type="ECO:0000259" key="14">
    <source>
        <dbReference type="SMART" id="SM00978"/>
    </source>
</evidence>
<evidence type="ECO:0000256" key="10">
    <source>
        <dbReference type="ARBA" id="ARBA00023128"/>
    </source>
</evidence>
<dbReference type="STRING" id="1658174.A0A1J9R659"/>
<keyword evidence="16" id="KW-1185">Reference proteome</keyword>
<feature type="domain" description="Tim44-like" evidence="14">
    <location>
        <begin position="382"/>
        <end position="536"/>
    </location>
</feature>
<dbReference type="GO" id="GO:0005524">
    <property type="term" value="F:ATP binding"/>
    <property type="evidence" value="ECO:0007669"/>
    <property type="project" value="UniProtKB-KW"/>
</dbReference>
<dbReference type="InterPro" id="IPR039544">
    <property type="entry name" value="Tim44-like"/>
</dbReference>
<dbReference type="Pfam" id="PF04280">
    <property type="entry name" value="Tim44"/>
    <property type="match status" value="1"/>
</dbReference>
<dbReference type="FunFam" id="3.10.450.240:FF:000002">
    <property type="entry name" value="Mitochondrial import inner membrane translocase subunit TIM44"/>
    <property type="match status" value="1"/>
</dbReference>
<keyword evidence="9" id="KW-0811">Translocation</keyword>
<dbReference type="GO" id="GO:0005743">
    <property type="term" value="C:mitochondrial inner membrane"/>
    <property type="evidence" value="ECO:0007669"/>
    <property type="project" value="UniProtKB-SubCell"/>
</dbReference>
<proteinExistence type="inferred from homology"/>
<dbReference type="VEuPathDB" id="FungiDB:ACJ73_04652"/>
<keyword evidence="3" id="KW-0813">Transport</keyword>
<dbReference type="Gene3D" id="3.10.450.240">
    <property type="match status" value="1"/>
</dbReference>
<feature type="compositionally biased region" description="Basic and acidic residues" evidence="13">
    <location>
        <begin position="301"/>
        <end position="312"/>
    </location>
</feature>
<keyword evidence="10" id="KW-0496">Mitochondrion</keyword>
<evidence type="ECO:0000256" key="12">
    <source>
        <dbReference type="ARBA" id="ARBA00074309"/>
    </source>
</evidence>
<dbReference type="SUPFAM" id="SSF54427">
    <property type="entry name" value="NTF2-like"/>
    <property type="match status" value="1"/>
</dbReference>
<keyword evidence="11" id="KW-0472">Membrane</keyword>
<dbReference type="AlphaFoldDB" id="A0A1J9R659"/>
<protein>
    <recommendedName>
        <fullName evidence="12">Mitochondrial import inner membrane translocase subunit TIM44</fullName>
    </recommendedName>
</protein>
<dbReference type="SMART" id="SM00978">
    <property type="entry name" value="Tim44"/>
    <property type="match status" value="1"/>
</dbReference>
<evidence type="ECO:0000256" key="6">
    <source>
        <dbReference type="ARBA" id="ARBA00022840"/>
    </source>
</evidence>
<feature type="compositionally biased region" description="Basic and acidic residues" evidence="13">
    <location>
        <begin position="122"/>
        <end position="144"/>
    </location>
</feature>
<evidence type="ECO:0000256" key="11">
    <source>
        <dbReference type="ARBA" id="ARBA00023136"/>
    </source>
</evidence>
<keyword evidence="4" id="KW-0547">Nucleotide-binding</keyword>
<keyword evidence="5" id="KW-0999">Mitochondrion inner membrane</keyword>
<dbReference type="PANTHER" id="PTHR10721:SF1">
    <property type="entry name" value="MITOCHONDRIAL IMPORT INNER MEMBRANE TRANSLOCASE SUBUNIT TIM44"/>
    <property type="match status" value="1"/>
</dbReference>
<dbReference type="PANTHER" id="PTHR10721">
    <property type="entry name" value="MITOCHONDRIAL IMPORT INNER MEMBRANE TRANSLOCASE SUBUNIT TIM44"/>
    <property type="match status" value="1"/>
</dbReference>
<dbReference type="InterPro" id="IPR007379">
    <property type="entry name" value="Tim44-like_dom"/>
</dbReference>
<evidence type="ECO:0000256" key="9">
    <source>
        <dbReference type="ARBA" id="ARBA00023010"/>
    </source>
</evidence>
<gene>
    <name evidence="15" type="ORF">ACJ73_04652</name>
</gene>
<name>A0A1J9R659_9EURO</name>
<evidence type="ECO:0000256" key="3">
    <source>
        <dbReference type="ARBA" id="ARBA00022448"/>
    </source>
</evidence>
<dbReference type="OrthoDB" id="10265990at2759"/>
<dbReference type="Proteomes" id="UP000242791">
    <property type="component" value="Unassembled WGS sequence"/>
</dbReference>
<keyword evidence="7" id="KW-0653">Protein transport</keyword>